<reference evidence="4" key="1">
    <citation type="submission" date="2015-07" db="EMBL/GenBank/DDBJ databases">
        <title>Nocardia seriolae U-1 whole genome shotgun sequence.</title>
        <authorList>
            <person name="Imajoh M."/>
            <person name="Fukumoto Y."/>
            <person name="Sukeda M."/>
            <person name="Yamane J."/>
            <person name="Yamasaki K."/>
            <person name="Shimizu M."/>
            <person name="Ohnishi K."/>
            <person name="Oshima S."/>
        </authorList>
    </citation>
    <scope>NUCLEOTIDE SEQUENCE [LARGE SCALE GENOMIC DNA]</scope>
    <source>
        <strain evidence="4">U-1</strain>
    </source>
</reference>
<evidence type="ECO:0000313" key="3">
    <source>
        <dbReference type="EMBL" id="GAP29811.1"/>
    </source>
</evidence>
<feature type="transmembrane region" description="Helical" evidence="1">
    <location>
        <begin position="176"/>
        <end position="197"/>
    </location>
</feature>
<dbReference type="Proteomes" id="UP000180166">
    <property type="component" value="Chromosome"/>
</dbReference>
<dbReference type="EMBL" id="BBYQ01000064">
    <property type="protein sequence ID" value="GAP29811.1"/>
    <property type="molecule type" value="Genomic_DNA"/>
</dbReference>
<feature type="transmembrane region" description="Helical" evidence="1">
    <location>
        <begin position="139"/>
        <end position="156"/>
    </location>
</feature>
<name>A0ABC9YX70_9NOCA</name>
<accession>A0ABC9YX70</accession>
<dbReference type="EMBL" id="CP017839">
    <property type="protein sequence ID" value="APB00051.1"/>
    <property type="molecule type" value="Genomic_DNA"/>
</dbReference>
<dbReference type="GeneID" id="93376517"/>
<feature type="transmembrane region" description="Helical" evidence="1">
    <location>
        <begin position="12"/>
        <end position="31"/>
    </location>
</feature>
<dbReference type="KEGG" id="nsr:NS506_06014"/>
<keyword evidence="1" id="KW-1133">Transmembrane helix</keyword>
<reference evidence="3 4" key="2">
    <citation type="journal article" date="2016" name="Genome Announc.">
        <title>Draft Genome Sequence of Erythromycin- and Oxytetracycline-Sensitive Nocardia seriolae Strain U-1 (NBRC 110359).</title>
        <authorList>
            <person name="Imajoh M."/>
            <person name="Sukeda M."/>
            <person name="Shimizu M."/>
            <person name="Yamane J."/>
            <person name="Ohnishi K."/>
            <person name="Oshima S."/>
        </authorList>
    </citation>
    <scope>NUCLEOTIDE SEQUENCE [LARGE SCALE GENOMIC DNA]</scope>
    <source>
        <strain evidence="3 4">U-1</strain>
    </source>
</reference>
<dbReference type="Proteomes" id="UP000037179">
    <property type="component" value="Unassembled WGS sequence"/>
</dbReference>
<keyword evidence="1" id="KW-0472">Membrane</keyword>
<evidence type="ECO:0000256" key="1">
    <source>
        <dbReference type="SAM" id="Phobius"/>
    </source>
</evidence>
<keyword evidence="4" id="KW-1185">Reference proteome</keyword>
<proteinExistence type="predicted"/>
<organism evidence="3 4">
    <name type="scientific">Nocardia seriolae</name>
    <dbReference type="NCBI Taxonomy" id="37332"/>
    <lineage>
        <taxon>Bacteria</taxon>
        <taxon>Bacillati</taxon>
        <taxon>Actinomycetota</taxon>
        <taxon>Actinomycetes</taxon>
        <taxon>Mycobacteriales</taxon>
        <taxon>Nocardiaceae</taxon>
        <taxon>Nocardia</taxon>
    </lineage>
</organism>
<evidence type="ECO:0000313" key="5">
    <source>
        <dbReference type="Proteomes" id="UP000180166"/>
    </source>
</evidence>
<dbReference type="RefSeq" id="WP_063865011.1">
    <property type="nucleotide sequence ID" value="NZ_AP017900.1"/>
</dbReference>
<gene>
    <name evidence="2" type="ORF">NS506_06014</name>
    <name evidence="3" type="ORF">NSK11_contig00064-0035</name>
</gene>
<evidence type="ECO:0008006" key="6">
    <source>
        <dbReference type="Google" id="ProtNLM"/>
    </source>
</evidence>
<feature type="transmembrane region" description="Helical" evidence="1">
    <location>
        <begin position="74"/>
        <end position="93"/>
    </location>
</feature>
<protein>
    <recommendedName>
        <fullName evidence="6">Integral membrane regulator</fullName>
    </recommendedName>
</protein>
<evidence type="ECO:0000313" key="2">
    <source>
        <dbReference type="EMBL" id="APB00051.1"/>
    </source>
</evidence>
<dbReference type="InterPro" id="IPR049713">
    <property type="entry name" value="Pr6Pr-like"/>
</dbReference>
<sequence>MNGVAVHPLWGRLLLLAVAGLDIAAVVWSATHLGPVAASIGNFFSYFTIQSNLIIIAAWIGIALFDPQGRGWQIFRCAATLYILITGVVFALLLQKINVGIAYPWTDDTLHRVTPLVALADWLLVPAALGIGARLIAPLLAYPVVYGVYTLIRGPIVDWYPYPFIDPRQQGYGSMSVGLVFLVVAFVILAVAVTALGEMAMRRRARRTGASI</sequence>
<keyword evidence="1" id="KW-0812">Transmembrane</keyword>
<feature type="transmembrane region" description="Helical" evidence="1">
    <location>
        <begin position="113"/>
        <end position="132"/>
    </location>
</feature>
<reference evidence="2 5" key="3">
    <citation type="submission" date="2016-10" db="EMBL/GenBank/DDBJ databases">
        <title>Genome sequence of Nocardia seriolae strain EM150506, isolated from Anguila japonica.</title>
        <authorList>
            <person name="Han H.-J."/>
        </authorList>
    </citation>
    <scope>NUCLEOTIDE SEQUENCE [LARGE SCALE GENOMIC DNA]</scope>
    <source>
        <strain evidence="2 5">EM150506</strain>
    </source>
</reference>
<dbReference type="NCBIfam" id="NF038065">
    <property type="entry name" value="Pr6Pr"/>
    <property type="match status" value="1"/>
</dbReference>
<feature type="transmembrane region" description="Helical" evidence="1">
    <location>
        <begin position="43"/>
        <end position="65"/>
    </location>
</feature>
<dbReference type="AlphaFoldDB" id="A0ABC9YX70"/>
<evidence type="ECO:0000313" key="4">
    <source>
        <dbReference type="Proteomes" id="UP000037179"/>
    </source>
</evidence>